<sequence>MLALSCHNAMPTNRLLARFSRYHSAKPTYQKDHRAMRKGSTGSTLTEVAKAAGVSMITASRAIRGLGYVSEATRQRVLQAAEQLHYQPDMLAKRMRGDTGNLIGVFINNFGSVVMHELISAISQEARRLGYDLVVFHAQSFNEPGRAATSDMLRKLCEGLLLVLPNTFDHYLDRLEKDRFPCVLVNFAARKMDLPVVVCQNRQGARDAIDHLLALGHRRIGFIAGTPFTGQSAERQRGYVDALCAAGVDIDPALIVEGDFTQVSGFPAAEHLLSLADPPTAIFAANDEMALGALDAIRTRGLSVPDDISLVGFDDIPAARYAYPALTTLSQPFAEMGVRAVKELVEIMKGKEVTAQRIEFATPMALRGSTGPVRTTQSGT</sequence>
<dbReference type="InterPro" id="IPR000843">
    <property type="entry name" value="HTH_LacI"/>
</dbReference>
<evidence type="ECO:0000313" key="6">
    <source>
        <dbReference type="Proteomes" id="UP000446768"/>
    </source>
</evidence>
<gene>
    <name evidence="5" type="ORF">GJ700_02675</name>
</gene>
<dbReference type="SUPFAM" id="SSF47413">
    <property type="entry name" value="lambda repressor-like DNA-binding domains"/>
    <property type="match status" value="1"/>
</dbReference>
<proteinExistence type="predicted"/>
<dbReference type="Gene3D" id="1.10.260.40">
    <property type="entry name" value="lambda repressor-like DNA-binding domains"/>
    <property type="match status" value="1"/>
</dbReference>
<dbReference type="CDD" id="cd01392">
    <property type="entry name" value="HTH_LacI"/>
    <property type="match status" value="1"/>
</dbReference>
<dbReference type="EMBL" id="WKJJ01000001">
    <property type="protein sequence ID" value="MRV70623.1"/>
    <property type="molecule type" value="Genomic_DNA"/>
</dbReference>
<dbReference type="SMART" id="SM00354">
    <property type="entry name" value="HTH_LACI"/>
    <property type="match status" value="1"/>
</dbReference>
<comment type="caution">
    <text evidence="5">The sequence shown here is derived from an EMBL/GenBank/DDBJ whole genome shotgun (WGS) entry which is preliminary data.</text>
</comment>
<dbReference type="PANTHER" id="PTHR30146">
    <property type="entry name" value="LACI-RELATED TRANSCRIPTIONAL REPRESSOR"/>
    <property type="match status" value="1"/>
</dbReference>
<name>A0A7X2LRA8_9BURK</name>
<dbReference type="PROSITE" id="PS50932">
    <property type="entry name" value="HTH_LACI_2"/>
    <property type="match status" value="1"/>
</dbReference>
<dbReference type="PANTHER" id="PTHR30146:SF153">
    <property type="entry name" value="LACTOSE OPERON REPRESSOR"/>
    <property type="match status" value="1"/>
</dbReference>
<evidence type="ECO:0000256" key="1">
    <source>
        <dbReference type="ARBA" id="ARBA00023015"/>
    </source>
</evidence>
<dbReference type="InterPro" id="IPR010982">
    <property type="entry name" value="Lambda_DNA-bd_dom_sf"/>
</dbReference>
<dbReference type="CDD" id="cd06267">
    <property type="entry name" value="PBP1_LacI_sugar_binding-like"/>
    <property type="match status" value="1"/>
</dbReference>
<evidence type="ECO:0000256" key="3">
    <source>
        <dbReference type="ARBA" id="ARBA00023163"/>
    </source>
</evidence>
<dbReference type="GO" id="GO:0000976">
    <property type="term" value="F:transcription cis-regulatory region binding"/>
    <property type="evidence" value="ECO:0007669"/>
    <property type="project" value="TreeGrafter"/>
</dbReference>
<dbReference type="Gene3D" id="3.40.50.2300">
    <property type="match status" value="2"/>
</dbReference>
<organism evidence="5 6">
    <name type="scientific">Pseudoduganella rivuli</name>
    <dbReference type="NCBI Taxonomy" id="2666085"/>
    <lineage>
        <taxon>Bacteria</taxon>
        <taxon>Pseudomonadati</taxon>
        <taxon>Pseudomonadota</taxon>
        <taxon>Betaproteobacteria</taxon>
        <taxon>Burkholderiales</taxon>
        <taxon>Oxalobacteraceae</taxon>
        <taxon>Telluria group</taxon>
        <taxon>Pseudoduganella</taxon>
    </lineage>
</organism>
<dbReference type="PROSITE" id="PS00356">
    <property type="entry name" value="HTH_LACI_1"/>
    <property type="match status" value="1"/>
</dbReference>
<dbReference type="InterPro" id="IPR046335">
    <property type="entry name" value="LacI/GalR-like_sensor"/>
</dbReference>
<dbReference type="GO" id="GO:0003700">
    <property type="term" value="F:DNA-binding transcription factor activity"/>
    <property type="evidence" value="ECO:0007669"/>
    <property type="project" value="TreeGrafter"/>
</dbReference>
<dbReference type="Pfam" id="PF00356">
    <property type="entry name" value="LacI"/>
    <property type="match status" value="1"/>
</dbReference>
<keyword evidence="3" id="KW-0804">Transcription</keyword>
<evidence type="ECO:0000313" key="5">
    <source>
        <dbReference type="EMBL" id="MRV70623.1"/>
    </source>
</evidence>
<dbReference type="Proteomes" id="UP000446768">
    <property type="component" value="Unassembled WGS sequence"/>
</dbReference>
<dbReference type="Pfam" id="PF13377">
    <property type="entry name" value="Peripla_BP_3"/>
    <property type="match status" value="1"/>
</dbReference>
<reference evidence="5 6" key="1">
    <citation type="submission" date="2019-11" db="EMBL/GenBank/DDBJ databases">
        <title>Novel species isolated from a subtropical stream in China.</title>
        <authorList>
            <person name="Lu H."/>
        </authorList>
    </citation>
    <scope>NUCLEOTIDE SEQUENCE [LARGE SCALE GENOMIC DNA]</scope>
    <source>
        <strain evidence="5 6">FT92W</strain>
    </source>
</reference>
<accession>A0A7X2LRA8</accession>
<feature type="domain" description="HTH lacI-type" evidence="4">
    <location>
        <begin position="43"/>
        <end position="97"/>
    </location>
</feature>
<evidence type="ECO:0000259" key="4">
    <source>
        <dbReference type="PROSITE" id="PS50932"/>
    </source>
</evidence>
<keyword evidence="1" id="KW-0805">Transcription regulation</keyword>
<keyword evidence="6" id="KW-1185">Reference proteome</keyword>
<dbReference type="AlphaFoldDB" id="A0A7X2LRA8"/>
<evidence type="ECO:0000256" key="2">
    <source>
        <dbReference type="ARBA" id="ARBA00023125"/>
    </source>
</evidence>
<dbReference type="SUPFAM" id="SSF53822">
    <property type="entry name" value="Periplasmic binding protein-like I"/>
    <property type="match status" value="1"/>
</dbReference>
<dbReference type="InterPro" id="IPR028082">
    <property type="entry name" value="Peripla_BP_I"/>
</dbReference>
<protein>
    <submittedName>
        <fullName evidence="5">LacI family DNA-binding transcriptional regulator</fullName>
    </submittedName>
</protein>
<keyword evidence="2 5" id="KW-0238">DNA-binding</keyword>